<comment type="caution">
    <text evidence="1">The sequence shown here is derived from an EMBL/GenBank/DDBJ whole genome shotgun (WGS) entry which is preliminary data.</text>
</comment>
<accession>A0A0V0TBX2</accession>
<organism evidence="1 2">
    <name type="scientific">Trichinella murrelli</name>
    <dbReference type="NCBI Taxonomy" id="144512"/>
    <lineage>
        <taxon>Eukaryota</taxon>
        <taxon>Metazoa</taxon>
        <taxon>Ecdysozoa</taxon>
        <taxon>Nematoda</taxon>
        <taxon>Enoplea</taxon>
        <taxon>Dorylaimia</taxon>
        <taxon>Trichinellida</taxon>
        <taxon>Trichinellidae</taxon>
        <taxon>Trichinella</taxon>
    </lineage>
</organism>
<gene>
    <name evidence="1" type="ORF">T05_7009</name>
</gene>
<proteinExistence type="predicted"/>
<dbReference type="EMBL" id="JYDJ01000359">
    <property type="protein sequence ID" value="KRX36505.1"/>
    <property type="molecule type" value="Genomic_DNA"/>
</dbReference>
<dbReference type="AlphaFoldDB" id="A0A0V0TBX2"/>
<sequence>MISSLRWSIYPYISELVVAIQYKFCLPVLNLVCILTGKAFGPVVVYRGHMHFRKCALTRRRSKLLSAAAESQRFCLFVRRLARHTDGPLRTLFDEQNQLIPQAALGPCYRDHGCQIAAIVIFREVLQKTSQHITEWKDGNAASNAEQLRVAVCQGSFVILSEFNLKRQRTATERLFIQLKIRTWGDTRCTKDRSTKV</sequence>
<dbReference type="Proteomes" id="UP000055048">
    <property type="component" value="Unassembled WGS sequence"/>
</dbReference>
<reference evidence="1 2" key="1">
    <citation type="submission" date="2015-01" db="EMBL/GenBank/DDBJ databases">
        <title>Evolution of Trichinella species and genotypes.</title>
        <authorList>
            <person name="Korhonen P.K."/>
            <person name="Edoardo P."/>
            <person name="Giuseppe L.R."/>
            <person name="Gasser R.B."/>
        </authorList>
    </citation>
    <scope>NUCLEOTIDE SEQUENCE [LARGE SCALE GENOMIC DNA]</scope>
    <source>
        <strain evidence="1">ISS417</strain>
    </source>
</reference>
<evidence type="ECO:0000313" key="2">
    <source>
        <dbReference type="Proteomes" id="UP000055048"/>
    </source>
</evidence>
<protein>
    <submittedName>
        <fullName evidence="1">Uncharacterized protein</fullName>
    </submittedName>
</protein>
<keyword evidence="2" id="KW-1185">Reference proteome</keyword>
<dbReference type="OrthoDB" id="6605210at2759"/>
<evidence type="ECO:0000313" key="1">
    <source>
        <dbReference type="EMBL" id="KRX36505.1"/>
    </source>
</evidence>
<name>A0A0V0TBX2_9BILA</name>